<evidence type="ECO:0000313" key="4">
    <source>
        <dbReference type="Proteomes" id="UP001291912"/>
    </source>
</evidence>
<dbReference type="EMBL" id="JAWJYN010000001">
    <property type="protein sequence ID" value="MDZ8161199.1"/>
    <property type="molecule type" value="Genomic_DNA"/>
</dbReference>
<evidence type="ECO:0000313" key="3">
    <source>
        <dbReference type="EMBL" id="MDZ8161199.1"/>
    </source>
</evidence>
<name>A0ABU5N553_9MICO</name>
<proteinExistence type="predicted"/>
<dbReference type="Proteomes" id="UP001291912">
    <property type="component" value="Unassembled WGS sequence"/>
</dbReference>
<dbReference type="InterPro" id="IPR012341">
    <property type="entry name" value="6hp_glycosidase-like_sf"/>
</dbReference>
<dbReference type="PANTHER" id="PTHR31616:SF0">
    <property type="entry name" value="GLUCAN 1,4-ALPHA-GLUCOSIDASE"/>
    <property type="match status" value="1"/>
</dbReference>
<feature type="compositionally biased region" description="Basic and acidic residues" evidence="1">
    <location>
        <begin position="376"/>
        <end position="389"/>
    </location>
</feature>
<keyword evidence="3" id="KW-0378">Hydrolase</keyword>
<dbReference type="RefSeq" id="WP_194423842.1">
    <property type="nucleotide sequence ID" value="NZ_BAAAPT010000001.1"/>
</dbReference>
<sequence length="389" mass="42818">MTTTSRADLRQVLRTSRRLITSLQEANGAYPASPSFSAYRGYCWLRDGAFIADGASAAGEVASATAFFDWCQTVIVRYEERIRAVVAAEAAGDPLPDAQMLPARFTFDGRLGRDDWWDFQLDGYGTWMWAAAEHARRHGLDATRWRRGAELTVDYLASSWHRPCYDWWEEHDEHVHVSTLGCIAAGLSAAADSDLVGADRRESARRTAEEVAEVITTDGVADGHLIKWVGDDALDGSLSSLVAPLRVIPADDALARVTLDALERDLCVEDGVYRFAADTFFGGGRWPLLSCFLGLARAAQGDRRRARALLDWAVAAADADGVLPEQVDGHLLAPDRRQEWLDRWGPVASPLLWSHAMVLRLAAELGVPGDLEEPTDDHRTTDNEGTQRA</sequence>
<keyword evidence="4" id="KW-1185">Reference proteome</keyword>
<comment type="caution">
    <text evidence="3">The sequence shown here is derived from an EMBL/GenBank/DDBJ whole genome shotgun (WGS) entry which is preliminary data.</text>
</comment>
<dbReference type="SUPFAM" id="SSF48208">
    <property type="entry name" value="Six-hairpin glycosidases"/>
    <property type="match status" value="1"/>
</dbReference>
<feature type="domain" description="GH15-like" evidence="2">
    <location>
        <begin position="11"/>
        <end position="290"/>
    </location>
</feature>
<reference evidence="3 4" key="1">
    <citation type="submission" date="2023-10" db="EMBL/GenBank/DDBJ databases">
        <title>Microbacterium xanthum sp. nov., isolated from seaweed.</title>
        <authorList>
            <person name="Lee S.D."/>
        </authorList>
    </citation>
    <scope>NUCLEOTIDE SEQUENCE [LARGE SCALE GENOMIC DNA]</scope>
    <source>
        <strain evidence="3 4">KCTC 19124</strain>
    </source>
</reference>
<protein>
    <submittedName>
        <fullName evidence="3">Glycoside hydrolase family 15 protein</fullName>
    </submittedName>
</protein>
<dbReference type="GO" id="GO:0016787">
    <property type="term" value="F:hydrolase activity"/>
    <property type="evidence" value="ECO:0007669"/>
    <property type="project" value="UniProtKB-KW"/>
</dbReference>
<gene>
    <name evidence="3" type="ORF">R2Q92_05070</name>
</gene>
<dbReference type="InterPro" id="IPR011613">
    <property type="entry name" value="GH15-like"/>
</dbReference>
<evidence type="ECO:0000259" key="2">
    <source>
        <dbReference type="Pfam" id="PF00723"/>
    </source>
</evidence>
<dbReference type="Pfam" id="PF00723">
    <property type="entry name" value="Glyco_hydro_15"/>
    <property type="match status" value="1"/>
</dbReference>
<organism evidence="3 4">
    <name type="scientific">Microbacterium aquimaris</name>
    <dbReference type="NCBI Taxonomy" id="459816"/>
    <lineage>
        <taxon>Bacteria</taxon>
        <taxon>Bacillati</taxon>
        <taxon>Actinomycetota</taxon>
        <taxon>Actinomycetes</taxon>
        <taxon>Micrococcales</taxon>
        <taxon>Microbacteriaceae</taxon>
        <taxon>Microbacterium</taxon>
    </lineage>
</organism>
<dbReference type="PANTHER" id="PTHR31616">
    <property type="entry name" value="TREHALASE"/>
    <property type="match status" value="1"/>
</dbReference>
<feature type="region of interest" description="Disordered" evidence="1">
    <location>
        <begin position="369"/>
        <end position="389"/>
    </location>
</feature>
<dbReference type="InterPro" id="IPR008928">
    <property type="entry name" value="6-hairpin_glycosidase_sf"/>
</dbReference>
<evidence type="ECO:0000256" key="1">
    <source>
        <dbReference type="SAM" id="MobiDB-lite"/>
    </source>
</evidence>
<accession>A0ABU5N553</accession>
<dbReference type="Gene3D" id="1.50.10.10">
    <property type="match status" value="1"/>
</dbReference>